<dbReference type="InterPro" id="IPR050272">
    <property type="entry name" value="Isochorismatase-like_hydrls"/>
</dbReference>
<comment type="similarity">
    <text evidence="1">Belongs to the isochorismatase family.</text>
</comment>
<organism evidence="4 5">
    <name type="scientific">Peribacillus muralis</name>
    <dbReference type="NCBI Taxonomy" id="264697"/>
    <lineage>
        <taxon>Bacteria</taxon>
        <taxon>Bacillati</taxon>
        <taxon>Bacillota</taxon>
        <taxon>Bacilli</taxon>
        <taxon>Bacillales</taxon>
        <taxon>Bacillaceae</taxon>
        <taxon>Peribacillus</taxon>
    </lineage>
</organism>
<reference evidence="4 5" key="1">
    <citation type="submission" date="2016-08" db="EMBL/GenBank/DDBJ databases">
        <title>Complete genome sequence of Bacillus muralis G25-68, a strain with toxicity to nematodes.</title>
        <authorList>
            <person name="Zheng Z."/>
        </authorList>
    </citation>
    <scope>NUCLEOTIDE SEQUENCE [LARGE SCALE GENOMIC DNA]</scope>
    <source>
        <strain evidence="4 5">G25-68</strain>
    </source>
</reference>
<dbReference type="Gene3D" id="3.40.50.850">
    <property type="entry name" value="Isochorismatase-like"/>
    <property type="match status" value="1"/>
</dbReference>
<feature type="domain" description="Isochorismatase-like" evidence="3">
    <location>
        <begin position="5"/>
        <end position="181"/>
    </location>
</feature>
<name>A0A1B3XNU3_9BACI</name>
<evidence type="ECO:0000313" key="5">
    <source>
        <dbReference type="Proteomes" id="UP000077926"/>
    </source>
</evidence>
<evidence type="ECO:0000259" key="3">
    <source>
        <dbReference type="Pfam" id="PF00857"/>
    </source>
</evidence>
<accession>A0A1B3XNU3</accession>
<dbReference type="Proteomes" id="UP000077926">
    <property type="component" value="Chromosome"/>
</dbReference>
<keyword evidence="2" id="KW-0378">Hydrolase</keyword>
<sequence>MGKKALINIDYTFDFVADKGALTCGKPGQDIEKALVGITKKFIENGDYTVFAIDLHEEEDRFHPETNLFPAHNISGTMGRDLYGMLKEEYEANKNRKNVHYIDKTRYSAFAGTELDIRLRERDITDVHLVGVCTDICILHTAIDAYNLGYNIFVYENAVASFNAEGHEWALGHFKGSLGATILS</sequence>
<evidence type="ECO:0000256" key="2">
    <source>
        <dbReference type="ARBA" id="ARBA00022801"/>
    </source>
</evidence>
<evidence type="ECO:0000256" key="1">
    <source>
        <dbReference type="ARBA" id="ARBA00006336"/>
    </source>
</evidence>
<dbReference type="EMBL" id="CP017080">
    <property type="protein sequence ID" value="AOH54884.1"/>
    <property type="molecule type" value="Genomic_DNA"/>
</dbReference>
<dbReference type="CDD" id="cd00431">
    <property type="entry name" value="cysteine_hydrolases"/>
    <property type="match status" value="1"/>
</dbReference>
<proteinExistence type="inferred from homology"/>
<dbReference type="GO" id="GO:0016787">
    <property type="term" value="F:hydrolase activity"/>
    <property type="evidence" value="ECO:0007669"/>
    <property type="project" value="UniProtKB-KW"/>
</dbReference>
<dbReference type="KEGG" id="bmur:ABE28_011015"/>
<dbReference type="InterPro" id="IPR000868">
    <property type="entry name" value="Isochorismatase-like_dom"/>
</dbReference>
<dbReference type="RefSeq" id="WP_064465164.1">
    <property type="nucleotide sequence ID" value="NZ_CP017080.1"/>
</dbReference>
<dbReference type="SUPFAM" id="SSF52499">
    <property type="entry name" value="Isochorismatase-like hydrolases"/>
    <property type="match status" value="1"/>
</dbReference>
<gene>
    <name evidence="4" type="ORF">ABE28_011015</name>
</gene>
<dbReference type="AlphaFoldDB" id="A0A1B3XNU3"/>
<protein>
    <submittedName>
        <fullName evidence="4">Isochorismatase</fullName>
    </submittedName>
</protein>
<dbReference type="InterPro" id="IPR036380">
    <property type="entry name" value="Isochorismatase-like_sf"/>
</dbReference>
<evidence type="ECO:0000313" key="4">
    <source>
        <dbReference type="EMBL" id="AOH54884.1"/>
    </source>
</evidence>
<dbReference type="PANTHER" id="PTHR43540">
    <property type="entry name" value="PEROXYUREIDOACRYLATE/UREIDOACRYLATE AMIDOHYDROLASE-RELATED"/>
    <property type="match status" value="1"/>
</dbReference>
<dbReference type="PANTHER" id="PTHR43540:SF10">
    <property type="entry name" value="ISOCHORISMATASE"/>
    <property type="match status" value="1"/>
</dbReference>
<dbReference type="OrthoDB" id="9796485at2"/>
<keyword evidence="5" id="KW-1185">Reference proteome</keyword>
<dbReference type="Pfam" id="PF00857">
    <property type="entry name" value="Isochorismatase"/>
    <property type="match status" value="1"/>
</dbReference>
<dbReference type="STRING" id="264697.ABE28_011015"/>